<dbReference type="EnsemblMetazoa" id="AMEC000436-RA">
    <property type="protein sequence ID" value="AMEC000436-PA"/>
    <property type="gene ID" value="AMEC000436"/>
</dbReference>
<keyword evidence="1" id="KW-0496">Mitochondrion</keyword>
<keyword evidence="4" id="KW-1185">Reference proteome</keyword>
<keyword evidence="1" id="KW-1015">Disulfide bond</keyword>
<dbReference type="SUPFAM" id="SSF144122">
    <property type="entry name" value="Tim10-like"/>
    <property type="match status" value="1"/>
</dbReference>
<dbReference type="Gene3D" id="1.10.287.810">
    <property type="entry name" value="Mitochondrial import inner membrane translocase subunit tim13 like domains"/>
    <property type="match status" value="1"/>
</dbReference>
<dbReference type="Pfam" id="PF02953">
    <property type="entry name" value="zf-Tim10_DDP"/>
    <property type="match status" value="1"/>
</dbReference>
<keyword evidence="1" id="KW-0813">Transport</keyword>
<dbReference type="InterPro" id="IPR035427">
    <property type="entry name" value="Tim10-like_dom_sf"/>
</dbReference>
<keyword evidence="1" id="KW-0472">Membrane</keyword>
<dbReference type="GO" id="GO:0005743">
    <property type="term" value="C:mitochondrial inner membrane"/>
    <property type="evidence" value="ECO:0007669"/>
    <property type="project" value="UniProtKB-SubCell"/>
</dbReference>
<feature type="domain" description="Tim10-like" evidence="2">
    <location>
        <begin position="21"/>
        <end position="82"/>
    </location>
</feature>
<evidence type="ECO:0000256" key="1">
    <source>
        <dbReference type="RuleBase" id="RU367043"/>
    </source>
</evidence>
<comment type="subcellular location">
    <subcellularLocation>
        <location evidence="1">Mitochondrion inner membrane</location>
        <topology evidence="1">Peripheral membrane protein</topology>
        <orientation evidence="1">Intermembrane side</orientation>
    </subcellularLocation>
</comment>
<comment type="domain">
    <text evidence="1">The twin CX3C motif contains 4 conserved Cys residues that form 2 disulfide bonds in the mitochondrial intermembrane space.</text>
</comment>
<dbReference type="AlphaFoldDB" id="A0A182TDM9"/>
<accession>A0A182TDM9</accession>
<organism evidence="3 4">
    <name type="scientific">Anopheles melas</name>
    <dbReference type="NCBI Taxonomy" id="34690"/>
    <lineage>
        <taxon>Eukaryota</taxon>
        <taxon>Metazoa</taxon>
        <taxon>Ecdysozoa</taxon>
        <taxon>Arthropoda</taxon>
        <taxon>Hexapoda</taxon>
        <taxon>Insecta</taxon>
        <taxon>Pterygota</taxon>
        <taxon>Neoptera</taxon>
        <taxon>Endopterygota</taxon>
        <taxon>Diptera</taxon>
        <taxon>Nematocera</taxon>
        <taxon>Culicoidea</taxon>
        <taxon>Culicidae</taxon>
        <taxon>Anophelinae</taxon>
        <taxon>Anopheles</taxon>
    </lineage>
</organism>
<dbReference type="InterPro" id="IPR004217">
    <property type="entry name" value="Tim10-like"/>
</dbReference>
<dbReference type="STRING" id="34690.A0A182TDM9"/>
<keyword evidence="1" id="KW-0653">Protein transport</keyword>
<dbReference type="VEuPathDB" id="VectorBase:AMEC000436"/>
<reference evidence="4" key="1">
    <citation type="submission" date="2014-01" db="EMBL/GenBank/DDBJ databases">
        <title>The Genome Sequence of Anopheles melas CM1001059_A (V2).</title>
        <authorList>
            <consortium name="The Broad Institute Genomics Platform"/>
            <person name="Neafsey D.E."/>
            <person name="Besansky N."/>
            <person name="Howell P."/>
            <person name="Walton C."/>
            <person name="Young S.K."/>
            <person name="Zeng Q."/>
            <person name="Gargeya S."/>
            <person name="Fitzgerald M."/>
            <person name="Haas B."/>
            <person name="Abouelleil A."/>
            <person name="Allen A.W."/>
            <person name="Alvarado L."/>
            <person name="Arachchi H.M."/>
            <person name="Berlin A.M."/>
            <person name="Chapman S.B."/>
            <person name="Gainer-Dewar J."/>
            <person name="Goldberg J."/>
            <person name="Griggs A."/>
            <person name="Gujja S."/>
            <person name="Hansen M."/>
            <person name="Howarth C."/>
            <person name="Imamovic A."/>
            <person name="Ireland A."/>
            <person name="Larimer J."/>
            <person name="McCowan C."/>
            <person name="Murphy C."/>
            <person name="Pearson M."/>
            <person name="Poon T.W."/>
            <person name="Priest M."/>
            <person name="Roberts A."/>
            <person name="Saif S."/>
            <person name="Shea T."/>
            <person name="Sisk P."/>
            <person name="Sykes S."/>
            <person name="Wortman J."/>
            <person name="Nusbaum C."/>
            <person name="Birren B."/>
        </authorList>
    </citation>
    <scope>NUCLEOTIDE SEQUENCE [LARGE SCALE GENOMIC DNA]</scope>
    <source>
        <strain evidence="4">CM1001059</strain>
    </source>
</reference>
<reference evidence="3" key="2">
    <citation type="submission" date="2020-05" db="UniProtKB">
        <authorList>
            <consortium name="EnsemblMetazoa"/>
        </authorList>
    </citation>
    <scope>IDENTIFICATION</scope>
    <source>
        <strain evidence="3">CM1001059</strain>
    </source>
</reference>
<protein>
    <recommendedName>
        <fullName evidence="1">Mitochondrial import inner membrane translocase subunit</fullName>
    </recommendedName>
</protein>
<evidence type="ECO:0000313" key="3">
    <source>
        <dbReference type="EnsemblMetazoa" id="AMEC000436-PA"/>
    </source>
</evidence>
<proteinExistence type="inferred from homology"/>
<comment type="similarity">
    <text evidence="1">Belongs to the small Tim family.</text>
</comment>
<evidence type="ECO:0000313" key="4">
    <source>
        <dbReference type="Proteomes" id="UP000075902"/>
    </source>
</evidence>
<name>A0A182TDM9_9DIPT</name>
<keyword evidence="1" id="KW-0811">Translocation</keyword>
<dbReference type="GO" id="GO:0015031">
    <property type="term" value="P:protein transport"/>
    <property type="evidence" value="ECO:0007669"/>
    <property type="project" value="UniProtKB-KW"/>
</dbReference>
<keyword evidence="1" id="KW-0999">Mitochondrion inner membrane</keyword>
<comment type="function">
    <text evidence="1">Mitochondrial intermembrane chaperone that participates in the import and insertion of some multi-pass transmembrane proteins into the mitochondrial inner membrane. Also required for the transfer of beta-barrel precursors from the TOM complex to the sorting and assembly machinery (SAM complex) of the outer membrane. Acts as a chaperone-like protein that protects the hydrophobic precursors from aggregation and guide them through the mitochondrial intermembrane space.</text>
</comment>
<evidence type="ECO:0000259" key="2">
    <source>
        <dbReference type="Pfam" id="PF02953"/>
    </source>
</evidence>
<dbReference type="Proteomes" id="UP000075902">
    <property type="component" value="Unassembled WGS sequence"/>
</dbReference>
<sequence length="90" mass="10167">MSSFGSADTPKANVDPELQDFLMAENERARLSAQIHEFNDICWDKCVDKPSNKLDSRTETCLANCVNRFVDTSLLITQRFAQSLHKSQGM</sequence>
<comment type="subunit">
    <text evidence="1">Heterohexamer.</text>
</comment>
<keyword evidence="1" id="KW-0143">Chaperone</keyword>